<dbReference type="InterPro" id="IPR057670">
    <property type="entry name" value="SH3_retrovirus"/>
</dbReference>
<keyword evidence="4" id="KW-1185">Reference proteome</keyword>
<organism evidence="3 4">
    <name type="scientific">Prunus dulcis</name>
    <name type="common">Almond</name>
    <name type="synonym">Amygdalus dulcis</name>
    <dbReference type="NCBI Taxonomy" id="3755"/>
    <lineage>
        <taxon>Eukaryota</taxon>
        <taxon>Viridiplantae</taxon>
        <taxon>Streptophyta</taxon>
        <taxon>Embryophyta</taxon>
        <taxon>Tracheophyta</taxon>
        <taxon>Spermatophyta</taxon>
        <taxon>Magnoliopsida</taxon>
        <taxon>eudicotyledons</taxon>
        <taxon>Gunneridae</taxon>
        <taxon>Pentapetalae</taxon>
        <taxon>rosids</taxon>
        <taxon>fabids</taxon>
        <taxon>Rosales</taxon>
        <taxon>Rosaceae</taxon>
        <taxon>Amygdaloideae</taxon>
        <taxon>Amygdaleae</taxon>
        <taxon>Prunus</taxon>
    </lineage>
</organism>
<evidence type="ECO:0000313" key="4">
    <source>
        <dbReference type="Proteomes" id="UP001054821"/>
    </source>
</evidence>
<evidence type="ECO:0000256" key="1">
    <source>
        <dbReference type="SAM" id="Phobius"/>
    </source>
</evidence>
<evidence type="ECO:0000313" key="3">
    <source>
        <dbReference type="EMBL" id="KAI5344342.1"/>
    </source>
</evidence>
<name>A0AAD4WLP8_PRUDU</name>
<comment type="caution">
    <text evidence="3">The sequence shown here is derived from an EMBL/GenBank/DDBJ whole genome shotgun (WGS) entry which is preliminary data.</text>
</comment>
<dbReference type="EMBL" id="JAJFAZ020000002">
    <property type="protein sequence ID" value="KAI5344342.1"/>
    <property type="molecule type" value="Genomic_DNA"/>
</dbReference>
<dbReference type="PANTHER" id="PTHR42648:SF22">
    <property type="entry name" value="REVERSE TRANSCRIPTASE TY1_COPIA-TYPE DOMAIN-CONTAINING PROTEIN"/>
    <property type="match status" value="1"/>
</dbReference>
<dbReference type="Pfam" id="PF25597">
    <property type="entry name" value="SH3_retrovirus"/>
    <property type="match status" value="1"/>
</dbReference>
<keyword evidence="1" id="KW-1133">Transmembrane helix</keyword>
<reference evidence="3 4" key="1">
    <citation type="journal article" date="2022" name="G3 (Bethesda)">
        <title>Whole-genome sequence and methylome profiling of the almond [Prunus dulcis (Mill.) D.A. Webb] cultivar 'Nonpareil'.</title>
        <authorList>
            <person name="D'Amico-Willman K.M."/>
            <person name="Ouma W.Z."/>
            <person name="Meulia T."/>
            <person name="Sideli G.M."/>
            <person name="Gradziel T.M."/>
            <person name="Fresnedo-Ramirez J."/>
        </authorList>
    </citation>
    <scope>NUCLEOTIDE SEQUENCE [LARGE SCALE GENOMIC DNA]</scope>
    <source>
        <strain evidence="3">Clone GOH B32 T37-40</strain>
    </source>
</reference>
<dbReference type="AlphaFoldDB" id="A0AAD4WLP8"/>
<feature type="transmembrane region" description="Helical" evidence="1">
    <location>
        <begin position="17"/>
        <end position="39"/>
    </location>
</feature>
<dbReference type="InterPro" id="IPR039537">
    <property type="entry name" value="Retrotran_Ty1/copia-like"/>
</dbReference>
<dbReference type="Proteomes" id="UP001054821">
    <property type="component" value="Chromosome 2"/>
</dbReference>
<proteinExistence type="predicted"/>
<gene>
    <name evidence="3" type="ORF">L3X38_012219</name>
</gene>
<dbReference type="PANTHER" id="PTHR42648">
    <property type="entry name" value="TRANSPOSASE, PUTATIVE-RELATED"/>
    <property type="match status" value="1"/>
</dbReference>
<feature type="domain" description="Retroviral polymerase SH3-like" evidence="2">
    <location>
        <begin position="76"/>
        <end position="135"/>
    </location>
</feature>
<evidence type="ECO:0000259" key="2">
    <source>
        <dbReference type="Pfam" id="PF25597"/>
    </source>
</evidence>
<keyword evidence="1" id="KW-0812">Transmembrane</keyword>
<protein>
    <recommendedName>
        <fullName evidence="2">Retroviral polymerase SH3-like domain-containing protein</fullName>
    </recommendedName>
</protein>
<sequence>MCLKERTNNCLKFPAHSYWICLFPIIFWGHVVLSATYLINRTPSWVLDFKTPRDVFGDHVSPIFISKLPLKVFGRVAYVHVYSHQQSKLDPCALRCVFISYSSTQKGYKCHYAPNKNVHVTLDMTFHEEMSYYVSPSSPIQGESGSELESFGLEDLGLNDVCEYIADISLREKTTGRPSNSDWSPSLERKMMLTVSKQLVAKMVTIGRGSESDDFALCDKMTDCLEQCDRSPGTVSCDSCED</sequence>
<accession>A0AAD4WLP8</accession>
<keyword evidence="1" id="KW-0472">Membrane</keyword>